<dbReference type="Gene3D" id="2.60.120.260">
    <property type="entry name" value="Galactose-binding domain-like"/>
    <property type="match status" value="1"/>
</dbReference>
<evidence type="ECO:0000256" key="2">
    <source>
        <dbReference type="SAM" id="MobiDB-lite"/>
    </source>
</evidence>
<name>D1W680_9BACT</name>
<dbReference type="Proteomes" id="UP000005283">
    <property type="component" value="Unassembled WGS sequence"/>
</dbReference>
<keyword evidence="1" id="KW-0175">Coiled coil</keyword>
<feature type="coiled-coil region" evidence="1">
    <location>
        <begin position="1319"/>
        <end position="1364"/>
    </location>
</feature>
<reference evidence="3 4" key="1">
    <citation type="submission" date="2009-12" db="EMBL/GenBank/DDBJ databases">
        <title>Genome Sequence of Prevotella buccalis ATCC 35310.</title>
        <authorList>
            <person name="Durkin A.S."/>
            <person name="Madupu R."/>
            <person name="Torralba M."/>
            <person name="Methe B."/>
            <person name="Sutton G."/>
            <person name="Strausberg R.L."/>
            <person name="Nelson K.E."/>
        </authorList>
    </citation>
    <scope>NUCLEOTIDE SEQUENCE [LARGE SCALE GENOMIC DNA]</scope>
    <source>
        <strain evidence="3 4">ATCC 35310</strain>
    </source>
</reference>
<accession>D1W680</accession>
<feature type="coiled-coil region" evidence="1">
    <location>
        <begin position="1251"/>
        <end position="1278"/>
    </location>
</feature>
<dbReference type="STRING" id="679190.HMPREF0650_1973"/>
<organism evidence="3 4">
    <name type="scientific">Hoylesella buccalis ATCC 35310</name>
    <dbReference type="NCBI Taxonomy" id="679190"/>
    <lineage>
        <taxon>Bacteria</taxon>
        <taxon>Pseudomonadati</taxon>
        <taxon>Bacteroidota</taxon>
        <taxon>Bacteroidia</taxon>
        <taxon>Bacteroidales</taxon>
        <taxon>Prevotellaceae</taxon>
        <taxon>Hoylesella</taxon>
    </lineage>
</organism>
<evidence type="ECO:0000313" key="3">
    <source>
        <dbReference type="EMBL" id="EFA91954.1"/>
    </source>
</evidence>
<gene>
    <name evidence="3" type="ORF">HMPREF0650_1973</name>
</gene>
<evidence type="ECO:0000256" key="1">
    <source>
        <dbReference type="SAM" id="Coils"/>
    </source>
</evidence>
<protein>
    <submittedName>
        <fullName evidence="3">Uncharacterized protein</fullName>
    </submittedName>
</protein>
<keyword evidence="4" id="KW-1185">Reference proteome</keyword>
<comment type="caution">
    <text evidence="3">The sequence shown here is derived from an EMBL/GenBank/DDBJ whole genome shotgun (WGS) entry which is preliminary data.</text>
</comment>
<sequence length="1742" mass="194035">MDAILTEGAVLERELGKTDVVKLSWNSNKKTTLPVGSYIVPFDDGLKYRLLDDYTPSEGSTSLKYEPAFNNPLAVLSRTPFLYDTTDQDGNPIKQQEWSYDGLTTNALEYACKAINEALGIIDESKKFTYTLCGTVDPTISFSVSSNDILSVLSSMAQACKDNSSEWHLSWEDHTLYFGQIFINLGEKVPLLKVHDNINPATVNSSNEPYYNCFYPQGSSRNMSRKAQVGLGNVATLVRLGLNKNKFPDGCIYVDKDSNVITKQEFVQSGAVKQMVALSFDDVYPHIDLYAYNVRPRYRYLKNKQTNEIEKDANGKNKVYTTWYMRLAYPTTVKDDTKTLVNTTNDIDEQGKQVTHYWYDYELNKKEQVLQGHTLKGTFKVNTHATDGKYDALTQSLVGQPNGQDGFELAYFDKNDAKEIPSNQNDGDSGINIKAGDYEIMFYQNGDIIIPTNQEEGLYPRGNNLPDLTCNIVVLFNIKQGQQEITSAQEELAKRTVKEIERRFKDNNNYTFSSNPVAFEEKNPNLHIGQKVIFNDGQGYELSTRVIKIESKIDFPFIQSITVGNQAVKGAITQLKEDVKSILSGNFSGGGGLNASQIENVIKNFTLPRFLRKDVADEAKGHITFWQGLTALVKSFFNGIKNNGDIRNKGDIINDGNIMTNNLTVTGKATFFELEIQKAKAAGGMSVNSAGTFHIDAVEVTPDGFVCYQRAEKDGVMLLQTCEPKDQMMCSNGMNSLPLPLQGSGEPTNGGEPHAIGNHYYWRLATEAPKKLVMHTIDGKEEKCLKLVLSKTDRHKRPDESPQDIGDIPKVGDDLVQIGNRDNKERQSVMMSCAYNSFDPDLKPSYWAHYMGVNDYDISKHRYTWFAANGSQVTGNFKVQSDNGGLKSIEDYMKGLTTNTYKLVMSGSQFNVKADGSFSPEFISIYAYKVQGENLTKLSPSEKVKVFVTKGENNLPIKENSVTVISGKWNLWAKKEDMNDVFNVDLFINDKLVDKQKIHVVMDGKNGVPGKDAVVWQVAFSIRNITGKQGETFKLTYGRTVGESTTWYNDNPTYHGFNQLYAVIIDGATGKEKMVSWEMDLNVADFFTGGSMTVRLMNSKTGELLAQDTIFPEAKSGKDAVTYKLIPMQEAAVAYKAESGENLVRLFLAYKIQKTVGEVTQELALGEEGIKLSVAGITKTFVSIGGVYVLDKKDAPYKEQNIETYIVTLTKGSNIVDKRIVPITFKPKVVFDIDTKNGEIRSDITNVKGDMNSFKATIKETSNTVGNLKEQYSQMKIKSDEINFTVNNGTRPNLLWGSDLDLSDVQDKIQLAYDNGKIIKQKTAEKEDLQRQLDATSTNDTAKRDDLQEKINVCNDNITTVKKNVNECKAAIEKHFGVGLASTKIDSEEWFEYQKGRGVGGGDAIKFKTLAGVSEYPGLFWEKQTGAKCNIKLKPHTTYTLSAWVKVEFDEKADGYVGFGFEAFKNEDSMSGRKPNNASRLNFNENPAFSNPTDGWIRFVRTFTTDDLNYGSVTMNIYGTKPATLYLCRPKLEEGNKETPWCAYDGTVEALLASGFSLKDKEFTATSDNFKVQNNKGDQTFLVDENGHINAKLISAESITAQKIAQPFVEQQSFGMLMKSPSLSWYITKGDNINGGYVLASELNGAILNIYNHTAGTINFYSTLAVGETTYSNKTVNVLVELEPGAIFRAFGVPIKGVEMITREETTTLVALVPLVPIELTKLDGDMRANYIGAVKGFLTIK</sequence>
<feature type="region of interest" description="Disordered" evidence="2">
    <location>
        <begin position="792"/>
        <end position="811"/>
    </location>
</feature>
<dbReference type="EMBL" id="ADEG01000060">
    <property type="protein sequence ID" value="EFA91954.1"/>
    <property type="molecule type" value="Genomic_DNA"/>
</dbReference>
<proteinExistence type="predicted"/>
<evidence type="ECO:0000313" key="4">
    <source>
        <dbReference type="Proteomes" id="UP000005283"/>
    </source>
</evidence>